<dbReference type="GO" id="GO:0050661">
    <property type="term" value="F:NADP binding"/>
    <property type="evidence" value="ECO:0007669"/>
    <property type="project" value="InterPro"/>
</dbReference>
<dbReference type="PROSITE" id="PS00069">
    <property type="entry name" value="G6P_DEHYDROGENASE"/>
    <property type="match status" value="1"/>
</dbReference>
<evidence type="ECO:0000259" key="9">
    <source>
        <dbReference type="Pfam" id="PF00479"/>
    </source>
</evidence>
<keyword evidence="12" id="KW-1185">Reference proteome</keyword>
<dbReference type="PRINTS" id="PR00079">
    <property type="entry name" value="G6PDHDRGNASE"/>
</dbReference>
<comment type="caution">
    <text evidence="11">The sequence shown here is derived from an EMBL/GenBank/DDBJ whole genome shotgun (WGS) entry which is preliminary data.</text>
</comment>
<dbReference type="Gene3D" id="3.40.50.720">
    <property type="entry name" value="NAD(P)-binding Rossmann-like Domain"/>
    <property type="match status" value="1"/>
</dbReference>
<dbReference type="SUPFAM" id="SSF51735">
    <property type="entry name" value="NAD(P)-binding Rossmann-fold domains"/>
    <property type="match status" value="1"/>
</dbReference>
<organism evidence="11 12">
    <name type="scientific">Geodia barretti</name>
    <name type="common">Barrett's horny sponge</name>
    <dbReference type="NCBI Taxonomy" id="519541"/>
    <lineage>
        <taxon>Eukaryota</taxon>
        <taxon>Metazoa</taxon>
        <taxon>Porifera</taxon>
        <taxon>Demospongiae</taxon>
        <taxon>Heteroscleromorpha</taxon>
        <taxon>Tetractinellida</taxon>
        <taxon>Astrophorina</taxon>
        <taxon>Geodiidae</taxon>
        <taxon>Geodia</taxon>
    </lineage>
</organism>
<dbReference type="GO" id="GO:0005829">
    <property type="term" value="C:cytosol"/>
    <property type="evidence" value="ECO:0007669"/>
    <property type="project" value="TreeGrafter"/>
</dbReference>
<dbReference type="InterPro" id="IPR022675">
    <property type="entry name" value="G6P_DH_C"/>
</dbReference>
<evidence type="ECO:0000313" key="11">
    <source>
        <dbReference type="EMBL" id="CAI8018210.1"/>
    </source>
</evidence>
<gene>
    <name evidence="11" type="ORF">GBAR_LOCUS11021</name>
</gene>
<keyword evidence="5 8" id="KW-0560">Oxidoreductase</keyword>
<evidence type="ECO:0000256" key="8">
    <source>
        <dbReference type="RuleBase" id="RU362120"/>
    </source>
</evidence>
<comment type="catalytic activity">
    <reaction evidence="7">
        <text>D-glucose 6-phosphate + NADP(+) = 6-phospho-D-glucono-1,5-lactone + NADPH + H(+)</text>
        <dbReference type="Rhea" id="RHEA:15841"/>
        <dbReference type="ChEBI" id="CHEBI:15378"/>
        <dbReference type="ChEBI" id="CHEBI:57783"/>
        <dbReference type="ChEBI" id="CHEBI:57955"/>
        <dbReference type="ChEBI" id="CHEBI:58349"/>
        <dbReference type="ChEBI" id="CHEBI:61548"/>
        <dbReference type="EC" id="1.1.1.49"/>
    </reaction>
    <physiologicalReaction direction="left-to-right" evidence="7">
        <dbReference type="Rhea" id="RHEA:15842"/>
    </physiologicalReaction>
</comment>
<feature type="domain" description="Glucose-6-phosphate dehydrogenase C-terminal" evidence="10">
    <location>
        <begin position="178"/>
        <end position="467"/>
    </location>
</feature>
<name>A0AA35RUX9_GEOBA</name>
<dbReference type="InterPro" id="IPR019796">
    <property type="entry name" value="G6P_DH_AS"/>
</dbReference>
<proteinExistence type="inferred from homology"/>
<dbReference type="EC" id="1.1.1.49" evidence="8"/>
<dbReference type="NCBIfam" id="TIGR00871">
    <property type="entry name" value="zwf"/>
    <property type="match status" value="1"/>
</dbReference>
<evidence type="ECO:0000256" key="1">
    <source>
        <dbReference type="ARBA" id="ARBA00004937"/>
    </source>
</evidence>
<dbReference type="EMBL" id="CASHTH010001687">
    <property type="protein sequence ID" value="CAI8018210.1"/>
    <property type="molecule type" value="Genomic_DNA"/>
</dbReference>
<keyword evidence="6 8" id="KW-0119">Carbohydrate metabolism</keyword>
<comment type="function">
    <text evidence="8">Catalyzes the rate-limiting step of the oxidative pentose-phosphate pathway, which represents a route for the dissimilation of carbohydrates besides glycolysis.</text>
</comment>
<dbReference type="Gene3D" id="3.30.360.10">
    <property type="entry name" value="Dihydrodipicolinate Reductase, domain 2"/>
    <property type="match status" value="1"/>
</dbReference>
<dbReference type="Pfam" id="PF02781">
    <property type="entry name" value="G6PD_C"/>
    <property type="match status" value="1"/>
</dbReference>
<comment type="pathway">
    <text evidence="1 8">Carbohydrate degradation; pentose phosphate pathway; D-ribulose 5-phosphate from D-glucose 6-phosphate (oxidative stage): step 1/3.</text>
</comment>
<dbReference type="AlphaFoldDB" id="A0AA35RUX9"/>
<dbReference type="HAMAP" id="MF_00966">
    <property type="entry name" value="G6PD"/>
    <property type="match status" value="1"/>
</dbReference>
<evidence type="ECO:0000256" key="3">
    <source>
        <dbReference type="ARBA" id="ARBA00022526"/>
    </source>
</evidence>
<dbReference type="GO" id="GO:0004345">
    <property type="term" value="F:glucose-6-phosphate dehydrogenase activity"/>
    <property type="evidence" value="ECO:0007669"/>
    <property type="project" value="UniProtKB-EC"/>
</dbReference>
<evidence type="ECO:0000259" key="10">
    <source>
        <dbReference type="Pfam" id="PF02781"/>
    </source>
</evidence>
<dbReference type="GO" id="GO:0006006">
    <property type="term" value="P:glucose metabolic process"/>
    <property type="evidence" value="ECO:0007669"/>
    <property type="project" value="UniProtKB-KW"/>
</dbReference>
<evidence type="ECO:0000256" key="4">
    <source>
        <dbReference type="ARBA" id="ARBA00022857"/>
    </source>
</evidence>
<accession>A0AA35RUX9</accession>
<evidence type="ECO:0000313" key="12">
    <source>
        <dbReference type="Proteomes" id="UP001174909"/>
    </source>
</evidence>
<keyword evidence="4 8" id="KW-0521">NADP</keyword>
<sequence length="478" mass="54202">MGASGNLTRTKLAPALFSLYHKGRLPEHLHIVGVARDNLDDQQFRDQLRGSIPEATDQEWDEFATRLTYATVDVTSADDLWALYRRLDEFDPDENGKLNCLYYLALAPSLYEPTISALSAAGMADDRQGWRRIVIEKPFGSDLNSAQRLNRHVHDVFREEQVYRIDHYLGKETVQNLLVFRFANSIFEPIWNRNYIDQVQITVAEDVLVGERGEYYDRSGVLKDMFQNHLLQLLALITMDPPYAFAADALRNEKVKALSAVRRLSLRDVRDNLVIGQYDGYHYEPGVAPGSHTPTYAALRLYVDNWRWHGVPFYLRSGKGLSRKTTEMVIQFRSPPHMLFPVPDDTVIPGNTLSICVQPNEGIRLEFQSKVPDEDLGMKPVSLEFHYHDGFAGIDLPDAYERLLLDALEGDAALFTRSDEIELAWSIIDPIVHGLDLPGAPAPFRYLPGMDGPPNGEELLLSDNRRWIPGCVEVGYGI</sequence>
<dbReference type="PANTHER" id="PTHR23429">
    <property type="entry name" value="GLUCOSE-6-PHOSPHATE 1-DEHYDROGENASE G6PD"/>
    <property type="match status" value="1"/>
</dbReference>
<dbReference type="PIRSF" id="PIRSF000110">
    <property type="entry name" value="G6PD"/>
    <property type="match status" value="1"/>
</dbReference>
<comment type="similarity">
    <text evidence="2 8">Belongs to the glucose-6-phosphate dehydrogenase family.</text>
</comment>
<evidence type="ECO:0000256" key="5">
    <source>
        <dbReference type="ARBA" id="ARBA00023002"/>
    </source>
</evidence>
<dbReference type="InterPro" id="IPR022674">
    <property type="entry name" value="G6P_DH_NAD-bd"/>
</dbReference>
<feature type="domain" description="Glucose-6-phosphate dehydrogenase NAD-binding" evidence="9">
    <location>
        <begin position="1"/>
        <end position="176"/>
    </location>
</feature>
<dbReference type="Proteomes" id="UP001174909">
    <property type="component" value="Unassembled WGS sequence"/>
</dbReference>
<evidence type="ECO:0000256" key="7">
    <source>
        <dbReference type="ARBA" id="ARBA00047696"/>
    </source>
</evidence>
<protein>
    <recommendedName>
        <fullName evidence="8">Glucose-6-phosphate 1-dehydrogenase</fullName>
        <ecNumber evidence="8">1.1.1.49</ecNumber>
    </recommendedName>
</protein>
<dbReference type="SUPFAM" id="SSF55347">
    <property type="entry name" value="Glyceraldehyde-3-phosphate dehydrogenase-like, C-terminal domain"/>
    <property type="match status" value="1"/>
</dbReference>
<dbReference type="PANTHER" id="PTHR23429:SF0">
    <property type="entry name" value="GLUCOSE-6-PHOSPHATE 1-DEHYDROGENASE"/>
    <property type="match status" value="1"/>
</dbReference>
<dbReference type="Pfam" id="PF00479">
    <property type="entry name" value="G6PD_N"/>
    <property type="match status" value="1"/>
</dbReference>
<reference evidence="11" key="1">
    <citation type="submission" date="2023-03" db="EMBL/GenBank/DDBJ databases">
        <authorList>
            <person name="Steffen K."/>
            <person name="Cardenas P."/>
        </authorList>
    </citation>
    <scope>NUCLEOTIDE SEQUENCE</scope>
</reference>
<dbReference type="InterPro" id="IPR036291">
    <property type="entry name" value="NAD(P)-bd_dom_sf"/>
</dbReference>
<dbReference type="GO" id="GO:0009051">
    <property type="term" value="P:pentose-phosphate shunt, oxidative branch"/>
    <property type="evidence" value="ECO:0007669"/>
    <property type="project" value="TreeGrafter"/>
</dbReference>
<evidence type="ECO:0000256" key="2">
    <source>
        <dbReference type="ARBA" id="ARBA00009975"/>
    </source>
</evidence>
<evidence type="ECO:0000256" key="6">
    <source>
        <dbReference type="ARBA" id="ARBA00023277"/>
    </source>
</evidence>
<keyword evidence="3 8" id="KW-0313">Glucose metabolism</keyword>
<dbReference type="InterPro" id="IPR001282">
    <property type="entry name" value="G6P_DH"/>
</dbReference>